<comment type="similarity">
    <text evidence="2">Belongs to the type II topoisomerase GyrB family.</text>
</comment>
<evidence type="ECO:0000256" key="7">
    <source>
        <dbReference type="ARBA" id="ARBA00023125"/>
    </source>
</evidence>
<evidence type="ECO:0000313" key="10">
    <source>
        <dbReference type="EMBL" id="SEN47180.1"/>
    </source>
</evidence>
<feature type="domain" description="Toprim" evidence="9">
    <location>
        <begin position="22"/>
        <end position="140"/>
    </location>
</feature>
<dbReference type="GO" id="GO:0006265">
    <property type="term" value="P:DNA topological change"/>
    <property type="evidence" value="ECO:0007669"/>
    <property type="project" value="InterPro"/>
</dbReference>
<dbReference type="GO" id="GO:0003918">
    <property type="term" value="F:DNA topoisomerase type II (double strand cut, ATP-hydrolyzing) activity"/>
    <property type="evidence" value="ECO:0007669"/>
    <property type="project" value="UniProtKB-EC"/>
</dbReference>
<dbReference type="Proteomes" id="UP000199531">
    <property type="component" value="Unassembled WGS sequence"/>
</dbReference>
<dbReference type="SUPFAM" id="SSF56719">
    <property type="entry name" value="Type II DNA topoisomerase"/>
    <property type="match status" value="1"/>
</dbReference>
<dbReference type="Gene3D" id="3.40.50.670">
    <property type="match status" value="1"/>
</dbReference>
<keyword evidence="8" id="KW-0413">Isomerase</keyword>
<gene>
    <name evidence="10" type="ORF">SAMN02745977_01321</name>
</gene>
<dbReference type="PANTHER" id="PTHR45866:SF1">
    <property type="entry name" value="DNA GYRASE SUBUNIT B, MITOCHONDRIAL"/>
    <property type="match status" value="1"/>
</dbReference>
<keyword evidence="4" id="KW-0547">Nucleotide-binding</keyword>
<accession>A0A1H8GTP3</accession>
<keyword evidence="11" id="KW-1185">Reference proteome</keyword>
<protein>
    <recommendedName>
        <fullName evidence="3">DNA topoisomerase (ATP-hydrolyzing)</fullName>
        <ecNumber evidence="3">5.6.2.2</ecNumber>
    </recommendedName>
</protein>
<keyword evidence="6" id="KW-0799">Topoisomerase</keyword>
<evidence type="ECO:0000313" key="11">
    <source>
        <dbReference type="Proteomes" id="UP000199531"/>
    </source>
</evidence>
<dbReference type="EMBL" id="FOCW01000002">
    <property type="protein sequence ID" value="SEN47180.1"/>
    <property type="molecule type" value="Genomic_DNA"/>
</dbReference>
<dbReference type="GO" id="GO:0005524">
    <property type="term" value="F:ATP binding"/>
    <property type="evidence" value="ECO:0007669"/>
    <property type="project" value="UniProtKB-KW"/>
</dbReference>
<comment type="catalytic activity">
    <reaction evidence="1">
        <text>ATP-dependent breakage, passage and rejoining of double-stranded DNA.</text>
        <dbReference type="EC" id="5.6.2.2"/>
    </reaction>
</comment>
<reference evidence="10 11" key="1">
    <citation type="submission" date="2016-10" db="EMBL/GenBank/DDBJ databases">
        <authorList>
            <person name="de Groot N.N."/>
        </authorList>
    </citation>
    <scope>NUCLEOTIDE SEQUENCE [LARGE SCALE GENOMIC DNA]</scope>
    <source>
        <strain evidence="10 11">DSM 15123</strain>
    </source>
</reference>
<dbReference type="InterPro" id="IPR013759">
    <property type="entry name" value="Topo_IIA_B_C"/>
</dbReference>
<evidence type="ECO:0000256" key="3">
    <source>
        <dbReference type="ARBA" id="ARBA00012895"/>
    </source>
</evidence>
<keyword evidence="5" id="KW-0067">ATP-binding</keyword>
<dbReference type="InterPro" id="IPR013760">
    <property type="entry name" value="Topo_IIA-like_dom_sf"/>
</dbReference>
<proteinExistence type="inferred from homology"/>
<evidence type="ECO:0000259" key="9">
    <source>
        <dbReference type="PROSITE" id="PS50880"/>
    </source>
</evidence>
<dbReference type="EC" id="5.6.2.2" evidence="3"/>
<evidence type="ECO:0000256" key="4">
    <source>
        <dbReference type="ARBA" id="ARBA00022741"/>
    </source>
</evidence>
<dbReference type="STRING" id="1121117.SAMN02745977_01321"/>
<evidence type="ECO:0000256" key="2">
    <source>
        <dbReference type="ARBA" id="ARBA00010708"/>
    </source>
</evidence>
<evidence type="ECO:0000256" key="6">
    <source>
        <dbReference type="ARBA" id="ARBA00023029"/>
    </source>
</evidence>
<dbReference type="PANTHER" id="PTHR45866">
    <property type="entry name" value="DNA GYRASE/TOPOISOMERASE SUBUNIT B"/>
    <property type="match status" value="1"/>
</dbReference>
<dbReference type="Pfam" id="PF01751">
    <property type="entry name" value="Toprim"/>
    <property type="match status" value="1"/>
</dbReference>
<dbReference type="AlphaFoldDB" id="A0A1H8GTP3"/>
<name>A0A1H8GTP3_9BURK</name>
<evidence type="ECO:0000256" key="1">
    <source>
        <dbReference type="ARBA" id="ARBA00000185"/>
    </source>
</evidence>
<evidence type="ECO:0000256" key="5">
    <source>
        <dbReference type="ARBA" id="ARBA00022840"/>
    </source>
</evidence>
<dbReference type="InterPro" id="IPR006171">
    <property type="entry name" value="TOPRIM_dom"/>
</dbReference>
<sequence length="224" mass="24719">MGYYRGQASAVLLDSQQHGEQAELLLVEGDSAAQSVAAVRQSLRQAVLPLQGKPLNAWRASERKVAESPLYQQLAMALGLEGATAHAEGAALPTLRFARLMLLFDPDADGIHIGALVLLYLQRWLPQLLREERVWMVRPPLGAVRWTDGETGEILLQQAYAQPQLQQLRQLALEQGGLDVQQFVYRGLGSLPQQVLFEACVQPATRHAHVVRESDLRAVVDVFG</sequence>
<keyword evidence="7" id="KW-0238">DNA-binding</keyword>
<dbReference type="PROSITE" id="PS50880">
    <property type="entry name" value="TOPRIM"/>
    <property type="match status" value="1"/>
</dbReference>
<evidence type="ECO:0000256" key="8">
    <source>
        <dbReference type="ARBA" id="ARBA00023235"/>
    </source>
</evidence>
<organism evidence="10 11">
    <name type="scientific">Brachymonas denitrificans DSM 15123</name>
    <dbReference type="NCBI Taxonomy" id="1121117"/>
    <lineage>
        <taxon>Bacteria</taxon>
        <taxon>Pseudomonadati</taxon>
        <taxon>Pseudomonadota</taxon>
        <taxon>Betaproteobacteria</taxon>
        <taxon>Burkholderiales</taxon>
        <taxon>Comamonadaceae</taxon>
        <taxon>Brachymonas</taxon>
    </lineage>
</organism>
<dbReference type="PRINTS" id="PR00418">
    <property type="entry name" value="TPI2FAMILY"/>
</dbReference>
<dbReference type="GO" id="GO:0003677">
    <property type="term" value="F:DNA binding"/>
    <property type="evidence" value="ECO:0007669"/>
    <property type="project" value="UniProtKB-KW"/>
</dbReference>